<organism evidence="1 2">
    <name type="scientific">Panagrolaimus sp. PS1159</name>
    <dbReference type="NCBI Taxonomy" id="55785"/>
    <lineage>
        <taxon>Eukaryota</taxon>
        <taxon>Metazoa</taxon>
        <taxon>Ecdysozoa</taxon>
        <taxon>Nematoda</taxon>
        <taxon>Chromadorea</taxon>
        <taxon>Rhabditida</taxon>
        <taxon>Tylenchina</taxon>
        <taxon>Panagrolaimomorpha</taxon>
        <taxon>Panagrolaimoidea</taxon>
        <taxon>Panagrolaimidae</taxon>
        <taxon>Panagrolaimus</taxon>
    </lineage>
</organism>
<sequence length="756" mass="88192">MAPPTTARTYSRYNLRKRPSTQNNNNTRAISFNDIVSSDDETRPKTSKKSKKSGDKTFKPPPPDSSSSESSDSSSDEADNNNDEFAEYINVKELGASIIPKAEKIDSSFFRLLKHNRLEKTSIILFIFKPGRTPLCYEFTWHKKEKRFKCLGCSVRADIFKNEKGKTFVKVSSPTHQCEPRTYDPEKFQRKIIKQPFFKIIEYQCDGVLKKKLHVFDSTNFEMGYEYSWCAETSEFKCGPCANRRTVRAKLFTDENGEECIKCGKNEHVCIQRPLNEGNLGREKRMITEPDFKILSIGQKRNLIVFDSEDRTKCYKYYWSASSNTFICMGCRTREYFVYARFKTTNGGNSEEENEKIIILSDTNHVCPLLDYEPIAAVAAAFERSEEIHSGFEYRTFKNGPPKIFLFLDSDKKECYEYAAILHHSEYSDKFLCIGCNGSAVRPRIISKVYLCKNAANDQRFLKVLESQHTCTPRKYEPEKYSKTIVKPPNFLFCDYKDEISTKLLIFHPEGQRKHCYMYAFQRDFACVQCRKKKKFLSAQVFQDEKGKERVSYKFFDHICEPLDYETISEDCRILKSSGLLKQKKIIIKNGGYEFRKNDSRSENGYLLIFDSKDKELCYKFRLNPRTRNYFCINCKEMGQNITAKLCKNKKLEVEGDEHICKPEKYEPIKNIVESSNFKVFKSKNGTDQLAIFTSDDKKIGYRYGYVKDKKSFICYACREHRPAVYAKLRQRFNGKEYVELSQSKHVCKPRVLNFD</sequence>
<name>A0AC35GBM0_9BILA</name>
<dbReference type="WBParaSite" id="PS1159_v2.g3520.t1">
    <property type="protein sequence ID" value="PS1159_v2.g3520.t1"/>
    <property type="gene ID" value="PS1159_v2.g3520"/>
</dbReference>
<dbReference type="Proteomes" id="UP000887580">
    <property type="component" value="Unplaced"/>
</dbReference>
<proteinExistence type="predicted"/>
<accession>A0AC35GBM0</accession>
<evidence type="ECO:0000313" key="2">
    <source>
        <dbReference type="WBParaSite" id="PS1159_v2.g3520.t1"/>
    </source>
</evidence>
<protein>
    <submittedName>
        <fullName evidence="2">Uncharacterized protein</fullName>
    </submittedName>
</protein>
<evidence type="ECO:0000313" key="1">
    <source>
        <dbReference type="Proteomes" id="UP000887580"/>
    </source>
</evidence>
<reference evidence="2" key="1">
    <citation type="submission" date="2022-11" db="UniProtKB">
        <authorList>
            <consortium name="WormBaseParasite"/>
        </authorList>
    </citation>
    <scope>IDENTIFICATION</scope>
</reference>